<proteinExistence type="predicted"/>
<evidence type="ECO:0000313" key="1">
    <source>
        <dbReference type="EMBL" id="VYS76653.1"/>
    </source>
</evidence>
<name>A0A6N2R6F1_9BACT</name>
<reference evidence="1" key="1">
    <citation type="submission" date="2019-11" db="EMBL/GenBank/DDBJ databases">
        <authorList>
            <person name="Feng L."/>
        </authorList>
    </citation>
    <scope>NUCLEOTIDE SEQUENCE</scope>
    <source>
        <strain evidence="1">AMuciniphilaLFYP55</strain>
    </source>
</reference>
<organism evidence="1">
    <name type="scientific">Akkermansia muciniphila</name>
    <dbReference type="NCBI Taxonomy" id="239935"/>
    <lineage>
        <taxon>Bacteria</taxon>
        <taxon>Pseudomonadati</taxon>
        <taxon>Verrucomicrobiota</taxon>
        <taxon>Verrucomicrobiia</taxon>
        <taxon>Verrucomicrobiales</taxon>
        <taxon>Akkermansiaceae</taxon>
        <taxon>Akkermansia</taxon>
    </lineage>
</organism>
<dbReference type="RefSeq" id="WP_102722625.1">
    <property type="nucleotide sequence ID" value="NZ_CACRSS010000001.1"/>
</dbReference>
<dbReference type="EMBL" id="CACRSS010000001">
    <property type="protein sequence ID" value="VYS76653.1"/>
    <property type="molecule type" value="Genomic_DNA"/>
</dbReference>
<dbReference type="OrthoDB" id="174505at2"/>
<accession>A0A6N2R6F1</accession>
<sequence length="79" mass="8913">MIGVNLDGLASSFTWEYDETSGFLNRLTYPNGMVRRNIYHPKLNLVASIGYEKQGNGGMAAGHEYQYDALTRPVQRRDS</sequence>
<dbReference type="GeneID" id="84024638"/>
<protein>
    <submittedName>
        <fullName evidence="1">Uncharacterized protein</fullName>
    </submittedName>
</protein>
<gene>
    <name evidence="1" type="ORF">AMLFYP55_00264</name>
</gene>
<dbReference type="AlphaFoldDB" id="A0A6N2R6F1"/>